<sequence>MCRTQDTGGDRSSKPFDTFHIMAFTVSTESHINLHGILLETFEQPDIKQVFITEEFIKEEDIVSDESDYCEIIENDFENHTPVANGHSSKSETTPTRKKETSSKLKQVSAKRKVPKTGYMVRCPKCPFFVEIGIEKDYKDPCPDCHIPLFYQCAKCNFKKDDRPLRKHKCDVKRSFECHLCNFTTYKLSYLRSHRKSHHKGCDNPEDFLKCSRCKKSYKSKKYMIIHEKVCLPKSNWKCPLCDFETHTDRRSKYHMMKHHPESLQQ</sequence>
<evidence type="ECO:0000313" key="1">
    <source>
        <dbReference type="EMBL" id="KAJ8670081.1"/>
    </source>
</evidence>
<protein>
    <submittedName>
        <fullName evidence="1">Uncharacterized protein</fullName>
    </submittedName>
</protein>
<evidence type="ECO:0000313" key="2">
    <source>
        <dbReference type="Proteomes" id="UP001239111"/>
    </source>
</evidence>
<gene>
    <name evidence="1" type="ORF">QAD02_001340</name>
</gene>
<organism evidence="1 2">
    <name type="scientific">Eretmocerus hayati</name>
    <dbReference type="NCBI Taxonomy" id="131215"/>
    <lineage>
        <taxon>Eukaryota</taxon>
        <taxon>Metazoa</taxon>
        <taxon>Ecdysozoa</taxon>
        <taxon>Arthropoda</taxon>
        <taxon>Hexapoda</taxon>
        <taxon>Insecta</taxon>
        <taxon>Pterygota</taxon>
        <taxon>Neoptera</taxon>
        <taxon>Endopterygota</taxon>
        <taxon>Hymenoptera</taxon>
        <taxon>Apocrita</taxon>
        <taxon>Proctotrupomorpha</taxon>
        <taxon>Chalcidoidea</taxon>
        <taxon>Aphelinidae</taxon>
        <taxon>Aphelininae</taxon>
        <taxon>Eretmocerus</taxon>
    </lineage>
</organism>
<reference evidence="1" key="1">
    <citation type="submission" date="2023-04" db="EMBL/GenBank/DDBJ databases">
        <title>A chromosome-level genome assembly of the parasitoid wasp Eretmocerus hayati.</title>
        <authorList>
            <person name="Zhong Y."/>
            <person name="Liu S."/>
            <person name="Liu Y."/>
        </authorList>
    </citation>
    <scope>NUCLEOTIDE SEQUENCE</scope>
    <source>
        <strain evidence="1">ZJU_SS_LIU_2023</strain>
    </source>
</reference>
<accession>A0ACC2NGP5</accession>
<comment type="caution">
    <text evidence="1">The sequence shown here is derived from an EMBL/GenBank/DDBJ whole genome shotgun (WGS) entry which is preliminary data.</text>
</comment>
<keyword evidence="2" id="KW-1185">Reference proteome</keyword>
<dbReference type="Proteomes" id="UP001239111">
    <property type="component" value="Chromosome 3"/>
</dbReference>
<proteinExistence type="predicted"/>
<dbReference type="EMBL" id="CM056743">
    <property type="protein sequence ID" value="KAJ8670081.1"/>
    <property type="molecule type" value="Genomic_DNA"/>
</dbReference>
<name>A0ACC2NGP5_9HYME</name>